<proteinExistence type="predicted"/>
<dbReference type="Proteomes" id="UP000054560">
    <property type="component" value="Unassembled WGS sequence"/>
</dbReference>
<dbReference type="GeneID" id="25900594"/>
<dbReference type="RefSeq" id="XP_014161735.1">
    <property type="nucleotide sequence ID" value="XM_014306260.1"/>
</dbReference>
<accession>A0A0L0GHL0</accession>
<keyword evidence="1" id="KW-0812">Transmembrane</keyword>
<keyword evidence="3" id="KW-1185">Reference proteome</keyword>
<evidence type="ECO:0000313" key="3">
    <source>
        <dbReference type="Proteomes" id="UP000054560"/>
    </source>
</evidence>
<name>A0A0L0GHL0_9EUKA</name>
<organism evidence="2 3">
    <name type="scientific">Sphaeroforma arctica JP610</name>
    <dbReference type="NCBI Taxonomy" id="667725"/>
    <lineage>
        <taxon>Eukaryota</taxon>
        <taxon>Ichthyosporea</taxon>
        <taxon>Ichthyophonida</taxon>
        <taxon>Sphaeroforma</taxon>
    </lineage>
</organism>
<dbReference type="AlphaFoldDB" id="A0A0L0GHL0"/>
<feature type="transmembrane region" description="Helical" evidence="1">
    <location>
        <begin position="399"/>
        <end position="417"/>
    </location>
</feature>
<gene>
    <name evidence="2" type="ORF">SARC_00090</name>
</gene>
<dbReference type="EMBL" id="KQ241598">
    <property type="protein sequence ID" value="KNC87833.1"/>
    <property type="molecule type" value="Genomic_DNA"/>
</dbReference>
<protein>
    <submittedName>
        <fullName evidence="2">Uncharacterized protein</fullName>
    </submittedName>
</protein>
<keyword evidence="1" id="KW-0472">Membrane</keyword>
<keyword evidence="1" id="KW-1133">Transmembrane helix</keyword>
<sequence>MNDPLYYANEALTGETVPALKTCVGRLVVNVRGRRYMFANIDNCGMFIPFDAASASGRVRFFGTRNPRNMALQHMVAGQLEHIVIAPEDQKFRFAPTAPTDFSNVFAVTPLTYGQNIVNMTIRKGTHYLGHGIPDDNGYMQATLTPDRVRMEIFLLVESIGAMRDTGVYYNKNYTGVVANTSADCIAERNKWIATLPPPSIHHAQVKLILATPYGEKMCLTTRAFGGDSTAAAATAAAADVGRLHAEPLYYTMDEQSTFLLEYVKNNEFRVRGQGAQAGKYLARVGDSYDLVGDIGLERTSLLHLRMLHGAQSQVMLDITHEGQPLVLVRDGLAGYLLQQSPAGIDANTESQAMLVYEGPNLPESPYSKRCFSELDTLIQVAKVERRKELAKPLFATRYIIYMIIVVLILILGRNMLFKPSTPKKT</sequence>
<evidence type="ECO:0000256" key="1">
    <source>
        <dbReference type="SAM" id="Phobius"/>
    </source>
</evidence>
<evidence type="ECO:0000313" key="2">
    <source>
        <dbReference type="EMBL" id="KNC87833.1"/>
    </source>
</evidence>
<reference evidence="2 3" key="1">
    <citation type="submission" date="2011-02" db="EMBL/GenBank/DDBJ databases">
        <title>The Genome Sequence of Sphaeroforma arctica JP610.</title>
        <authorList>
            <consortium name="The Broad Institute Genome Sequencing Platform"/>
            <person name="Russ C."/>
            <person name="Cuomo C."/>
            <person name="Young S.K."/>
            <person name="Zeng Q."/>
            <person name="Gargeya S."/>
            <person name="Alvarado L."/>
            <person name="Berlin A."/>
            <person name="Chapman S.B."/>
            <person name="Chen Z."/>
            <person name="Freedman E."/>
            <person name="Gellesch M."/>
            <person name="Goldberg J."/>
            <person name="Griggs A."/>
            <person name="Gujja S."/>
            <person name="Heilman E."/>
            <person name="Heiman D."/>
            <person name="Howarth C."/>
            <person name="Mehta T."/>
            <person name="Neiman D."/>
            <person name="Pearson M."/>
            <person name="Roberts A."/>
            <person name="Saif S."/>
            <person name="Shea T."/>
            <person name="Shenoy N."/>
            <person name="Sisk P."/>
            <person name="Stolte C."/>
            <person name="Sykes S."/>
            <person name="White J."/>
            <person name="Yandava C."/>
            <person name="Burger G."/>
            <person name="Gray M.W."/>
            <person name="Holland P.W.H."/>
            <person name="King N."/>
            <person name="Lang F.B.F."/>
            <person name="Roger A.J."/>
            <person name="Ruiz-Trillo I."/>
            <person name="Haas B."/>
            <person name="Nusbaum C."/>
            <person name="Birren B."/>
        </authorList>
    </citation>
    <scope>NUCLEOTIDE SEQUENCE [LARGE SCALE GENOMIC DNA]</scope>
    <source>
        <strain evidence="2 3">JP610</strain>
    </source>
</reference>